<proteinExistence type="predicted"/>
<dbReference type="AlphaFoldDB" id="A0A8X7V7Y1"/>
<protein>
    <submittedName>
        <fullName evidence="1">Uncharacterized protein</fullName>
    </submittedName>
</protein>
<dbReference type="Proteomes" id="UP000886595">
    <property type="component" value="Unassembled WGS sequence"/>
</dbReference>
<sequence length="110" mass="12280">MLTWQKGMTAKDVRNAAEMTTETAQDGFMCWLGLTKPPHLVISLEMTHDMTYEKAGSVYGSAEKAKDIGYEKASESKDFAYKKAGKPKDIAYEKAQMQKPLRRTVTGIVV</sequence>
<organism evidence="1 2">
    <name type="scientific">Brassica carinata</name>
    <name type="common">Ethiopian mustard</name>
    <name type="synonym">Abyssinian cabbage</name>
    <dbReference type="NCBI Taxonomy" id="52824"/>
    <lineage>
        <taxon>Eukaryota</taxon>
        <taxon>Viridiplantae</taxon>
        <taxon>Streptophyta</taxon>
        <taxon>Embryophyta</taxon>
        <taxon>Tracheophyta</taxon>
        <taxon>Spermatophyta</taxon>
        <taxon>Magnoliopsida</taxon>
        <taxon>eudicotyledons</taxon>
        <taxon>Gunneridae</taxon>
        <taxon>Pentapetalae</taxon>
        <taxon>rosids</taxon>
        <taxon>malvids</taxon>
        <taxon>Brassicales</taxon>
        <taxon>Brassicaceae</taxon>
        <taxon>Brassiceae</taxon>
        <taxon>Brassica</taxon>
    </lineage>
</organism>
<evidence type="ECO:0000313" key="2">
    <source>
        <dbReference type="Proteomes" id="UP000886595"/>
    </source>
</evidence>
<dbReference type="EMBL" id="JAAMPC010000007">
    <property type="protein sequence ID" value="KAG2303021.1"/>
    <property type="molecule type" value="Genomic_DNA"/>
</dbReference>
<reference evidence="1 2" key="1">
    <citation type="submission" date="2020-02" db="EMBL/GenBank/DDBJ databases">
        <authorList>
            <person name="Ma Q."/>
            <person name="Huang Y."/>
            <person name="Song X."/>
            <person name="Pei D."/>
        </authorList>
    </citation>
    <scope>NUCLEOTIDE SEQUENCE [LARGE SCALE GENOMIC DNA]</scope>
    <source>
        <strain evidence="1">Sxm20200214</strain>
        <tissue evidence="1">Leaf</tissue>
    </source>
</reference>
<accession>A0A8X7V7Y1</accession>
<gene>
    <name evidence="1" type="ORF">Bca52824_031672</name>
</gene>
<keyword evidence="2" id="KW-1185">Reference proteome</keyword>
<name>A0A8X7V7Y1_BRACI</name>
<comment type="caution">
    <text evidence="1">The sequence shown here is derived from an EMBL/GenBank/DDBJ whole genome shotgun (WGS) entry which is preliminary data.</text>
</comment>
<evidence type="ECO:0000313" key="1">
    <source>
        <dbReference type="EMBL" id="KAG2303021.1"/>
    </source>
</evidence>